<feature type="compositionally biased region" description="Acidic residues" evidence="1">
    <location>
        <begin position="131"/>
        <end position="141"/>
    </location>
</feature>
<accession>A0ABU5EU95</accession>
<gene>
    <name evidence="2" type="ORF">R5W23_005833</name>
</gene>
<dbReference type="Proteomes" id="UP001272242">
    <property type="component" value="Unassembled WGS sequence"/>
</dbReference>
<name>A0ABU5EU95_9BACT</name>
<organism evidence="2 3">
    <name type="scientific">Gemmata algarum</name>
    <dbReference type="NCBI Taxonomy" id="2975278"/>
    <lineage>
        <taxon>Bacteria</taxon>
        <taxon>Pseudomonadati</taxon>
        <taxon>Planctomycetota</taxon>
        <taxon>Planctomycetia</taxon>
        <taxon>Gemmatales</taxon>
        <taxon>Gemmataceae</taxon>
        <taxon>Gemmata</taxon>
    </lineage>
</organism>
<protein>
    <submittedName>
        <fullName evidence="2">Uncharacterized protein</fullName>
    </submittedName>
</protein>
<sequence length="181" mass="19273">MNDPNDGSDDWDELAREFALDKPASEGPDEPARPESESGAPVPDAAEAETDNEFEDADEAGEPGSEGDAATGTGRKRRRRRRRRRKGGAPGDSAVVAGATEDGSEEAEAPDEAAETEPAATADNDAPTRDDESDDEADEFNSEPAPLTAEEDTASEVLRELIATWNVPSWDSIVSGLYRPN</sequence>
<reference evidence="3" key="1">
    <citation type="journal article" date="2023" name="Mar. Drugs">
        <title>Gemmata algarum, a Novel Planctomycete Isolated from an Algal Mat, Displays Antimicrobial Activity.</title>
        <authorList>
            <person name="Kumar G."/>
            <person name="Kallscheuer N."/>
            <person name="Kashif M."/>
            <person name="Ahamad S."/>
            <person name="Jagadeeshwari U."/>
            <person name="Pannikurungottu S."/>
            <person name="Haufschild T."/>
            <person name="Kabuu M."/>
            <person name="Sasikala C."/>
            <person name="Jogler C."/>
            <person name="Ramana C."/>
        </authorList>
    </citation>
    <scope>NUCLEOTIDE SEQUENCE [LARGE SCALE GENOMIC DNA]</scope>
    <source>
        <strain evidence="3">JC673</strain>
    </source>
</reference>
<evidence type="ECO:0000256" key="1">
    <source>
        <dbReference type="SAM" id="MobiDB-lite"/>
    </source>
</evidence>
<keyword evidence="3" id="KW-1185">Reference proteome</keyword>
<proteinExistence type="predicted"/>
<feature type="compositionally biased region" description="Acidic residues" evidence="1">
    <location>
        <begin position="102"/>
        <end position="115"/>
    </location>
</feature>
<evidence type="ECO:0000313" key="2">
    <source>
        <dbReference type="EMBL" id="MDY3558691.1"/>
    </source>
</evidence>
<feature type="compositionally biased region" description="Basic residues" evidence="1">
    <location>
        <begin position="74"/>
        <end position="87"/>
    </location>
</feature>
<feature type="region of interest" description="Disordered" evidence="1">
    <location>
        <begin position="1"/>
        <end position="153"/>
    </location>
</feature>
<comment type="caution">
    <text evidence="2">The sequence shown here is derived from an EMBL/GenBank/DDBJ whole genome shotgun (WGS) entry which is preliminary data.</text>
</comment>
<feature type="compositionally biased region" description="Low complexity" evidence="1">
    <location>
        <begin position="116"/>
        <end position="125"/>
    </location>
</feature>
<feature type="compositionally biased region" description="Acidic residues" evidence="1">
    <location>
        <begin position="1"/>
        <end position="12"/>
    </location>
</feature>
<feature type="compositionally biased region" description="Acidic residues" evidence="1">
    <location>
        <begin position="46"/>
        <end position="61"/>
    </location>
</feature>
<dbReference type="EMBL" id="JAXBLV010000045">
    <property type="protein sequence ID" value="MDY3558691.1"/>
    <property type="molecule type" value="Genomic_DNA"/>
</dbReference>
<dbReference type="RefSeq" id="WP_320685581.1">
    <property type="nucleotide sequence ID" value="NZ_JAXBLV010000045.1"/>
</dbReference>
<evidence type="ECO:0000313" key="3">
    <source>
        <dbReference type="Proteomes" id="UP001272242"/>
    </source>
</evidence>
<feature type="compositionally biased region" description="Basic and acidic residues" evidence="1">
    <location>
        <begin position="13"/>
        <end position="36"/>
    </location>
</feature>